<dbReference type="InterPro" id="IPR011079">
    <property type="entry name" value="Ala_racemase_C"/>
</dbReference>
<feature type="modified residue" description="N6-(pyridoxal phosphate)lysine" evidence="4">
    <location>
        <position position="5"/>
    </location>
</feature>
<comment type="function">
    <text evidence="4">Catalyzes the interconversion of L-alanine and D-alanine. May also act on other amino acids.</text>
</comment>
<dbReference type="EC" id="5.1.1.1" evidence="4"/>
<feature type="active site" description="Proton acceptor; specific for L-alanine" evidence="4">
    <location>
        <position position="234"/>
    </location>
</feature>
<dbReference type="InterPro" id="IPR009006">
    <property type="entry name" value="Ala_racemase/Decarboxylase_C"/>
</dbReference>
<dbReference type="InterPro" id="IPR000821">
    <property type="entry name" value="Ala_racemase"/>
</dbReference>
<evidence type="ECO:0000256" key="1">
    <source>
        <dbReference type="ARBA" id="ARBA00001933"/>
    </source>
</evidence>
<accession>A0ABQ5YT26</accession>
<dbReference type="NCBIfam" id="TIGR00492">
    <property type="entry name" value="alr"/>
    <property type="match status" value="1"/>
</dbReference>
<feature type="binding site" evidence="4">
    <location>
        <position position="282"/>
    </location>
    <ligand>
        <name>substrate</name>
    </ligand>
</feature>
<dbReference type="PROSITE" id="PS00395">
    <property type="entry name" value="ALANINE_RACEMASE"/>
    <property type="match status" value="1"/>
</dbReference>
<organism evidence="6 7">
    <name type="scientific">Limnobacter litoralis</name>
    <dbReference type="NCBI Taxonomy" id="481366"/>
    <lineage>
        <taxon>Bacteria</taxon>
        <taxon>Pseudomonadati</taxon>
        <taxon>Pseudomonadota</taxon>
        <taxon>Betaproteobacteria</taxon>
        <taxon>Burkholderiales</taxon>
        <taxon>Burkholderiaceae</taxon>
        <taxon>Limnobacter</taxon>
    </lineage>
</organism>
<reference evidence="7" key="1">
    <citation type="journal article" date="2019" name="Int. J. Syst. Evol. Microbiol.">
        <title>The Global Catalogue of Microorganisms (GCM) 10K type strain sequencing project: providing services to taxonomists for standard genome sequencing and annotation.</title>
        <authorList>
            <consortium name="The Broad Institute Genomics Platform"/>
            <consortium name="The Broad Institute Genome Sequencing Center for Infectious Disease"/>
            <person name="Wu L."/>
            <person name="Ma J."/>
        </authorList>
    </citation>
    <scope>NUCLEOTIDE SEQUENCE [LARGE SCALE GENOMIC DNA]</scope>
    <source>
        <strain evidence="7">NBRC 105857</strain>
    </source>
</reference>
<dbReference type="Pfam" id="PF00842">
    <property type="entry name" value="Ala_racemase_C"/>
    <property type="match status" value="1"/>
</dbReference>
<dbReference type="InterPro" id="IPR001608">
    <property type="entry name" value="Ala_racemase_N"/>
</dbReference>
<sequence>MAVVKADGYGHGLSRIFTGLANADALALLELDRAGRLREMGWSKPILLLEGCFDKPDIEQALALRCDWVIHNQQQLAVLNSVLPLLRHTEFKPTFYLKLNTGMNRLGFDKGQTQAAIASLTDIVAAIGAPTPVMMTHFANADASDLHDTAVSPAHQHARLMDAKPPHWKACLGNSAAILNCPDLAGDIVRPGIAIYGASCGPHSAADYGLRAVMSLKSEVIAVQSVKKGQYAGYGSRWQARQDTVIGVIACGYADGYPRHAPDGTPVWVQGRRYPLAGRVSMDMMTVDLGPASEIKPGAPVELWGNHLPVDEIASASGTIGYELLCAVTPRVPCLIGS</sequence>
<dbReference type="PRINTS" id="PR00992">
    <property type="entry name" value="ALARACEMASE"/>
</dbReference>
<evidence type="ECO:0000259" key="5">
    <source>
        <dbReference type="SMART" id="SM01005"/>
    </source>
</evidence>
<proteinExistence type="inferred from homology"/>
<feature type="active site" description="Proton acceptor; specific for D-alanine" evidence="4">
    <location>
        <position position="5"/>
    </location>
</feature>
<dbReference type="Gene3D" id="2.40.37.10">
    <property type="entry name" value="Lyase, Ornithine Decarboxylase, Chain A, domain 1"/>
    <property type="match status" value="1"/>
</dbReference>
<dbReference type="SUPFAM" id="SSF50621">
    <property type="entry name" value="Alanine racemase C-terminal domain-like"/>
    <property type="match status" value="1"/>
</dbReference>
<protein>
    <recommendedName>
        <fullName evidence="4">Alanine racemase</fullName>
        <ecNumber evidence="4">5.1.1.1</ecNumber>
    </recommendedName>
</protein>
<dbReference type="SMART" id="SM01005">
    <property type="entry name" value="Ala_racemase_C"/>
    <property type="match status" value="1"/>
</dbReference>
<comment type="pathway">
    <text evidence="4">Amino-acid biosynthesis; D-alanine biosynthesis; D-alanine from L-alanine: step 1/1.</text>
</comment>
<evidence type="ECO:0000313" key="6">
    <source>
        <dbReference type="EMBL" id="GLR26587.1"/>
    </source>
</evidence>
<keyword evidence="3 4" id="KW-0413">Isomerase</keyword>
<evidence type="ECO:0000256" key="2">
    <source>
        <dbReference type="ARBA" id="ARBA00022898"/>
    </source>
</evidence>
<gene>
    <name evidence="6" type="primary">dadB</name>
    <name evidence="6" type="ORF">GCM10007875_16770</name>
</gene>
<feature type="domain" description="Alanine racemase C-terminal" evidence="5">
    <location>
        <begin position="213"/>
        <end position="337"/>
    </location>
</feature>
<dbReference type="EMBL" id="BSOJ01000015">
    <property type="protein sequence ID" value="GLR26587.1"/>
    <property type="molecule type" value="Genomic_DNA"/>
</dbReference>
<keyword evidence="2 4" id="KW-0663">Pyridoxal phosphate</keyword>
<comment type="catalytic activity">
    <reaction evidence="4">
        <text>L-alanine = D-alanine</text>
        <dbReference type="Rhea" id="RHEA:20249"/>
        <dbReference type="ChEBI" id="CHEBI:57416"/>
        <dbReference type="ChEBI" id="CHEBI:57972"/>
        <dbReference type="EC" id="5.1.1.1"/>
    </reaction>
</comment>
<dbReference type="Proteomes" id="UP001156664">
    <property type="component" value="Unassembled WGS sequence"/>
</dbReference>
<evidence type="ECO:0000313" key="7">
    <source>
        <dbReference type="Proteomes" id="UP001156664"/>
    </source>
</evidence>
<comment type="cofactor">
    <cofactor evidence="1 4">
        <name>pyridoxal 5'-phosphate</name>
        <dbReference type="ChEBI" id="CHEBI:597326"/>
    </cofactor>
</comment>
<evidence type="ECO:0000256" key="4">
    <source>
        <dbReference type="HAMAP-Rule" id="MF_01201"/>
    </source>
</evidence>
<dbReference type="Gene3D" id="3.20.20.10">
    <property type="entry name" value="Alanine racemase"/>
    <property type="match status" value="1"/>
</dbReference>
<comment type="similarity">
    <text evidence="4">Belongs to the alanine racemase family.</text>
</comment>
<dbReference type="InterPro" id="IPR029066">
    <property type="entry name" value="PLP-binding_barrel"/>
</dbReference>
<dbReference type="SUPFAM" id="SSF51419">
    <property type="entry name" value="PLP-binding barrel"/>
    <property type="match status" value="1"/>
</dbReference>
<name>A0ABQ5YT26_9BURK</name>
<dbReference type="PANTHER" id="PTHR30511:SF0">
    <property type="entry name" value="ALANINE RACEMASE, CATABOLIC-RELATED"/>
    <property type="match status" value="1"/>
</dbReference>
<dbReference type="Pfam" id="PF01168">
    <property type="entry name" value="Ala_racemase_N"/>
    <property type="match status" value="1"/>
</dbReference>
<dbReference type="HAMAP" id="MF_01201">
    <property type="entry name" value="Ala_racemase"/>
    <property type="match status" value="1"/>
</dbReference>
<comment type="caution">
    <text evidence="6">The sequence shown here is derived from an EMBL/GenBank/DDBJ whole genome shotgun (WGS) entry which is preliminary data.</text>
</comment>
<dbReference type="InterPro" id="IPR020622">
    <property type="entry name" value="Ala_racemase_pyridoxalP-BS"/>
</dbReference>
<dbReference type="PANTHER" id="PTHR30511">
    <property type="entry name" value="ALANINE RACEMASE"/>
    <property type="match status" value="1"/>
</dbReference>
<keyword evidence="7" id="KW-1185">Reference proteome</keyword>
<evidence type="ECO:0000256" key="3">
    <source>
        <dbReference type="ARBA" id="ARBA00023235"/>
    </source>
</evidence>
<feature type="binding site" evidence="4">
    <location>
        <position position="105"/>
    </location>
    <ligand>
        <name>substrate</name>
    </ligand>
</feature>